<dbReference type="GO" id="GO:0005524">
    <property type="term" value="F:ATP binding"/>
    <property type="evidence" value="ECO:0007669"/>
    <property type="project" value="UniProtKB-UniRule"/>
</dbReference>
<keyword evidence="8 11" id="KW-0067">ATP-binding</keyword>
<dbReference type="Gene3D" id="2.30.30.40">
    <property type="entry name" value="SH3 Domains"/>
    <property type="match status" value="1"/>
</dbReference>
<feature type="compositionally biased region" description="Basic residues" evidence="12">
    <location>
        <begin position="76"/>
        <end position="87"/>
    </location>
</feature>
<dbReference type="PROSITE" id="PS00108">
    <property type="entry name" value="PROTEIN_KINASE_ST"/>
    <property type="match status" value="1"/>
</dbReference>
<evidence type="ECO:0000256" key="9">
    <source>
        <dbReference type="ARBA" id="ARBA00023319"/>
    </source>
</evidence>
<feature type="domain" description="PH" evidence="14">
    <location>
        <begin position="420"/>
        <end position="535"/>
    </location>
</feature>
<dbReference type="Pfam" id="PF00069">
    <property type="entry name" value="Pkinase"/>
    <property type="match status" value="1"/>
</dbReference>
<evidence type="ECO:0000256" key="11">
    <source>
        <dbReference type="PROSITE-ProRule" id="PRU10141"/>
    </source>
</evidence>
<evidence type="ECO:0000259" key="15">
    <source>
        <dbReference type="PROSITE" id="PS50010"/>
    </source>
</evidence>
<reference evidence="18" key="1">
    <citation type="submission" date="2025-08" db="UniProtKB">
        <authorList>
            <consortium name="Ensembl"/>
        </authorList>
    </citation>
    <scope>IDENTIFICATION</scope>
</reference>
<feature type="binding site" evidence="11">
    <location>
        <position position="1072"/>
    </location>
    <ligand>
        <name>ATP</name>
        <dbReference type="ChEBI" id="CHEBI:30616"/>
    </ligand>
</feature>
<dbReference type="SUPFAM" id="SSF56112">
    <property type="entry name" value="Protein kinase-like (PK-like)"/>
    <property type="match status" value="1"/>
</dbReference>
<keyword evidence="7 11" id="KW-0547">Nucleotide-binding</keyword>
<dbReference type="InterPro" id="IPR036179">
    <property type="entry name" value="Ig-like_dom_sf"/>
</dbReference>
<keyword evidence="9" id="KW-0393">Immunoglobulin domain</keyword>
<dbReference type="Pfam" id="PF00621">
    <property type="entry name" value="RhoGEF"/>
    <property type="match status" value="1"/>
</dbReference>
<dbReference type="InterPro" id="IPR011009">
    <property type="entry name" value="Kinase-like_dom_sf"/>
</dbReference>
<feature type="region of interest" description="Disordered" evidence="12">
    <location>
        <begin position="559"/>
        <end position="799"/>
    </location>
</feature>
<dbReference type="InterPro" id="IPR007110">
    <property type="entry name" value="Ig-like_dom"/>
</dbReference>
<dbReference type="InterPro" id="IPR013783">
    <property type="entry name" value="Ig-like_fold"/>
</dbReference>
<reference evidence="18" key="2">
    <citation type="submission" date="2025-09" db="UniProtKB">
        <authorList>
            <consortium name="Ensembl"/>
        </authorList>
    </citation>
    <scope>IDENTIFICATION</scope>
</reference>
<dbReference type="PANTHER" id="PTHR22826">
    <property type="entry name" value="RHO GUANINE EXCHANGE FACTOR-RELATED"/>
    <property type="match status" value="1"/>
</dbReference>
<evidence type="ECO:0000313" key="19">
    <source>
        <dbReference type="Proteomes" id="UP000472260"/>
    </source>
</evidence>
<feature type="domain" description="Ig-like" evidence="17">
    <location>
        <begin position="932"/>
        <end position="1022"/>
    </location>
</feature>
<feature type="domain" description="Protein kinase" evidence="16">
    <location>
        <begin position="1043"/>
        <end position="1297"/>
    </location>
</feature>
<evidence type="ECO:0000256" key="3">
    <source>
        <dbReference type="ARBA" id="ARBA00022443"/>
    </source>
</evidence>
<gene>
    <name evidence="18" type="primary">LOC107669652</name>
</gene>
<dbReference type="GO" id="GO:0005085">
    <property type="term" value="F:guanyl-nucleotide exchange factor activity"/>
    <property type="evidence" value="ECO:0007669"/>
    <property type="project" value="UniProtKB-KW"/>
</dbReference>
<dbReference type="Gene3D" id="1.20.900.10">
    <property type="entry name" value="Dbl homology (DH) domain"/>
    <property type="match status" value="1"/>
</dbReference>
<dbReference type="Gene3D" id="3.30.200.20">
    <property type="entry name" value="Phosphorylase Kinase, domain 1"/>
    <property type="match status" value="1"/>
</dbReference>
<dbReference type="Proteomes" id="UP000472260">
    <property type="component" value="Unassembled WGS sequence"/>
</dbReference>
<feature type="compositionally biased region" description="Low complexity" evidence="12">
    <location>
        <begin position="119"/>
        <end position="137"/>
    </location>
</feature>
<dbReference type="FunFam" id="1.10.510.10:FF:000152">
    <property type="entry name" value="kalirin isoform X1"/>
    <property type="match status" value="1"/>
</dbReference>
<dbReference type="CDD" id="cd00160">
    <property type="entry name" value="RhoGEF"/>
    <property type="match status" value="1"/>
</dbReference>
<feature type="region of interest" description="Disordered" evidence="12">
    <location>
        <begin position="207"/>
        <end position="237"/>
    </location>
</feature>
<dbReference type="CDD" id="cd13241">
    <property type="entry name" value="PH2_Kalirin_Trio_p63RhoGEF"/>
    <property type="match status" value="1"/>
</dbReference>
<keyword evidence="6" id="KW-0677">Repeat</keyword>
<dbReference type="InterPro" id="IPR003598">
    <property type="entry name" value="Ig_sub2"/>
</dbReference>
<dbReference type="Ensembl" id="ENSSANT00000081473.1">
    <property type="protein sequence ID" value="ENSSANP00000076659.1"/>
    <property type="gene ID" value="ENSSANG00000037762.1"/>
</dbReference>
<feature type="compositionally biased region" description="Gly residues" evidence="12">
    <location>
        <begin position="565"/>
        <end position="584"/>
    </location>
</feature>
<dbReference type="PROSITE" id="PS50835">
    <property type="entry name" value="IG_LIKE"/>
    <property type="match status" value="1"/>
</dbReference>
<evidence type="ECO:0000259" key="13">
    <source>
        <dbReference type="PROSITE" id="PS50002"/>
    </source>
</evidence>
<organism evidence="18 19">
    <name type="scientific">Sinocyclocheilus anshuiensis</name>
    <dbReference type="NCBI Taxonomy" id="1608454"/>
    <lineage>
        <taxon>Eukaryota</taxon>
        <taxon>Metazoa</taxon>
        <taxon>Chordata</taxon>
        <taxon>Craniata</taxon>
        <taxon>Vertebrata</taxon>
        <taxon>Euteleostomi</taxon>
        <taxon>Actinopterygii</taxon>
        <taxon>Neopterygii</taxon>
        <taxon>Teleostei</taxon>
        <taxon>Ostariophysi</taxon>
        <taxon>Cypriniformes</taxon>
        <taxon>Cyprinidae</taxon>
        <taxon>Cyprininae</taxon>
        <taxon>Sinocyclocheilus</taxon>
    </lineage>
</organism>
<evidence type="ECO:0000256" key="1">
    <source>
        <dbReference type="ARBA" id="ARBA00004496"/>
    </source>
</evidence>
<dbReference type="SMART" id="SM00325">
    <property type="entry name" value="RhoGEF"/>
    <property type="match status" value="1"/>
</dbReference>
<dbReference type="Pfam" id="PF16609">
    <property type="entry name" value="SH3-RhoG_link"/>
    <property type="match status" value="1"/>
</dbReference>
<feature type="compositionally biased region" description="Polar residues" evidence="12">
    <location>
        <begin position="41"/>
        <end position="54"/>
    </location>
</feature>
<dbReference type="InterPro" id="IPR051336">
    <property type="entry name" value="RhoGEF_Guanine_NuclExch_SF"/>
</dbReference>
<feature type="compositionally biased region" description="Low complexity" evidence="12">
    <location>
        <begin position="218"/>
        <end position="236"/>
    </location>
</feature>
<dbReference type="InterPro" id="IPR035899">
    <property type="entry name" value="DBL_dom_sf"/>
</dbReference>
<dbReference type="PROSITE" id="PS50010">
    <property type="entry name" value="DH_2"/>
    <property type="match status" value="1"/>
</dbReference>
<sequence>QPVSDNNHKLFCIFPDALSVCSNDAILPGSSATLQPGHVMGSQSSPGPKRTGNTLRKWLTSPVRRLSSGKADGHVKKLAHKHKKSRDVRKSADAGLQKDSDDSAATPQDETLEERVRNEGLSSGTLSKSSSSGMQSCGEEEGEEGADTVPLPPPMAIQQHSLFQPDAQDDKTSSRLSVRLSSSETPSAAELVSAIEELVKSKMALEDRPSSLSVEQGDSSSPSFNPSDNSLLSSSSPIDEIEERKTGFLKRRHYVLLELIETERDYVRDLSLVVEGYMTRMREDGVPDDMKGKDKIVFGNIQQIYDWHKDFFLGEFEKCLEDPDWLGPLFVKHERRLHMYIVYCQNKPKSELIVSEYIDTYFEDLKQRLGHRLQITDLLIKPVQRIMKYQLLLKDFLKFSKKVGIDSVELEVSVLNVFGKIIAQGRLLLQDTFMVAEPDGGLLNRMKERRVFLFEQIVIFSEPLDKKRGFSMPGYLYKYSIKVSCLGLEDSVDGDPCKFALTSRTSNVSKEAFILHSNHPGVRQVWMLQISQILESQCNFLNVLTSPIDYQRNHVEGPGVSGSIQAGGSGGQVMVPGGGGGAPAGSGSRPSRIPQPSRLPQPLRHHSPALGPGAHEPDGPDKISGMSPRPLSRGPSPSCTTEPDPKVKVPASPHPKQTDSTESASKESRDGVGTAQIPRATVAPLGLVKPRPGTVSPMASPLATPAFKDSIPPCSPGPKTGGSSTSFWSSVPASPASRPGSFTFPGEACDTLGWQNQNQSHRHSTHSKDADRMSTCSSASEQSVQSTQSNGSESSSSSNISTMLVTQDYVALKEDEINVGQGEVVQILASNQQNMFLVFRAATDQCPAAEGWIPGYVLGHTSAIIPDVPEGTIKKSSSWHTSLRIRKKSEKREKENKKEAKLENGYRKSREGLTNKVSVKLLNPNYIYDVPPEILVPLSDVTCDKGECVTLRCKVCGRPKATVTWKGPDQKTLTSNGHFSIVYSETGEATLRIVGVTSEDDGMYTCIATNDIGSVTSSASLRVLGTTSDGIRVMWKDNFESFYTEVAELGRGRFSVVKRCDQRGSKRTVAVKFVNKKLMKRDQVTHEFSVLQRLQHPHLVRLLDTFETSSSYALVLEMSDQGRLLDYIVSWGNLTEEKVAFYLRDILEALQYLHNCRIVHLDLKPENLVVEQSPSQPMVKLTDFGDAVQLNSTPYVHPLLGSPEFAAPELVLGDPISLSSDLWSLGVVTYVMLSGASPFLDESVEETCLNICRLDFSFPDDYFQGVSQAARDFVCLLLRTESSKRPPAATCLQDPWLRPGGGRRSAECIDTSRLISFIDRRKHQNDLRPLVGIRVFLQSRLQPRI</sequence>
<dbReference type="InterPro" id="IPR008271">
    <property type="entry name" value="Ser/Thr_kinase_AS"/>
</dbReference>
<dbReference type="InterPro" id="IPR036028">
    <property type="entry name" value="SH3-like_dom_sf"/>
</dbReference>
<dbReference type="InterPro" id="IPR013098">
    <property type="entry name" value="Ig_I-set"/>
</dbReference>
<dbReference type="FunFam" id="2.30.30.40:FF:000038">
    <property type="entry name" value="kalirin isoform X1"/>
    <property type="match status" value="1"/>
</dbReference>
<dbReference type="InterPro" id="IPR003599">
    <property type="entry name" value="Ig_sub"/>
</dbReference>
<feature type="compositionally biased region" description="Basic and acidic residues" evidence="12">
    <location>
        <begin position="656"/>
        <end position="670"/>
    </location>
</feature>
<evidence type="ECO:0000256" key="7">
    <source>
        <dbReference type="ARBA" id="ARBA00022741"/>
    </source>
</evidence>
<dbReference type="PANTHER" id="PTHR22826:SF206">
    <property type="entry name" value="TRIPLE FUNCTIONAL DOMAIN PROTEIN"/>
    <property type="match status" value="1"/>
</dbReference>
<dbReference type="SUPFAM" id="SSF50044">
    <property type="entry name" value="SH3-domain"/>
    <property type="match status" value="1"/>
</dbReference>
<proteinExistence type="inferred from homology"/>
<comment type="similarity">
    <text evidence="2">Belongs to the protein kinase superfamily. CAMK Ser/Thr protein kinase family.</text>
</comment>
<evidence type="ECO:0000256" key="10">
    <source>
        <dbReference type="PROSITE-ProRule" id="PRU00192"/>
    </source>
</evidence>
<dbReference type="InterPro" id="IPR001452">
    <property type="entry name" value="SH3_domain"/>
</dbReference>
<evidence type="ECO:0000259" key="17">
    <source>
        <dbReference type="PROSITE" id="PS50835"/>
    </source>
</evidence>
<feature type="compositionally biased region" description="Low complexity" evidence="12">
    <location>
        <begin position="174"/>
        <end position="183"/>
    </location>
</feature>
<dbReference type="GO" id="GO:0007411">
    <property type="term" value="P:axon guidance"/>
    <property type="evidence" value="ECO:0007669"/>
    <property type="project" value="TreeGrafter"/>
</dbReference>
<dbReference type="SMART" id="SM00409">
    <property type="entry name" value="IG"/>
    <property type="match status" value="1"/>
</dbReference>
<comment type="subcellular location">
    <subcellularLocation>
        <location evidence="1">Cytoplasm</location>
    </subcellularLocation>
</comment>
<evidence type="ECO:0000256" key="8">
    <source>
        <dbReference type="ARBA" id="ARBA00022840"/>
    </source>
</evidence>
<dbReference type="GO" id="GO:0005737">
    <property type="term" value="C:cytoplasm"/>
    <property type="evidence" value="ECO:0007669"/>
    <property type="project" value="UniProtKB-SubCell"/>
</dbReference>
<dbReference type="InterPro" id="IPR001849">
    <property type="entry name" value="PH_domain"/>
</dbReference>
<dbReference type="SUPFAM" id="SSF48726">
    <property type="entry name" value="Immunoglobulin"/>
    <property type="match status" value="1"/>
</dbReference>
<dbReference type="InterPro" id="IPR055251">
    <property type="entry name" value="SOS1_NGEF_PH"/>
</dbReference>
<dbReference type="Gene3D" id="2.30.29.30">
    <property type="entry name" value="Pleckstrin-homology domain (PH domain)/Phosphotyrosine-binding domain (PTB)"/>
    <property type="match status" value="1"/>
</dbReference>
<dbReference type="InterPro" id="IPR000219">
    <property type="entry name" value="DH_dom"/>
</dbReference>
<evidence type="ECO:0000259" key="16">
    <source>
        <dbReference type="PROSITE" id="PS50011"/>
    </source>
</evidence>
<dbReference type="GO" id="GO:0019898">
    <property type="term" value="C:extrinsic component of membrane"/>
    <property type="evidence" value="ECO:0007669"/>
    <property type="project" value="TreeGrafter"/>
</dbReference>
<keyword evidence="3 10" id="KW-0728">SH3 domain</keyword>
<dbReference type="PROSITE" id="PS00107">
    <property type="entry name" value="PROTEIN_KINASE_ATP"/>
    <property type="match status" value="1"/>
</dbReference>
<dbReference type="CDD" id="cd11853">
    <property type="entry name" value="SH3_Kalirin_2"/>
    <property type="match status" value="1"/>
</dbReference>
<keyword evidence="5" id="KW-0344">Guanine-nucleotide releasing factor</keyword>
<evidence type="ECO:0000313" key="18">
    <source>
        <dbReference type="Ensembl" id="ENSSANP00000076659.1"/>
    </source>
</evidence>
<keyword evidence="4" id="KW-0963">Cytoplasm</keyword>
<dbReference type="PROSITE" id="PS50002">
    <property type="entry name" value="SH3"/>
    <property type="match status" value="1"/>
</dbReference>
<evidence type="ECO:0000256" key="4">
    <source>
        <dbReference type="ARBA" id="ARBA00022490"/>
    </source>
</evidence>
<dbReference type="Gene3D" id="2.60.40.10">
    <property type="entry name" value="Immunoglobulins"/>
    <property type="match status" value="1"/>
</dbReference>
<dbReference type="SUPFAM" id="SSF48065">
    <property type="entry name" value="DBL homology domain (DH-domain)"/>
    <property type="match status" value="1"/>
</dbReference>
<dbReference type="Pfam" id="PF22697">
    <property type="entry name" value="SOS1_NGEF_PH"/>
    <property type="match status" value="1"/>
</dbReference>
<dbReference type="SUPFAM" id="SSF50729">
    <property type="entry name" value="PH domain-like"/>
    <property type="match status" value="1"/>
</dbReference>
<dbReference type="PROSITE" id="PS50011">
    <property type="entry name" value="PROTEIN_KINASE_DOM"/>
    <property type="match status" value="1"/>
</dbReference>
<dbReference type="Pfam" id="PF23587">
    <property type="entry name" value="SH3_KALRN"/>
    <property type="match status" value="1"/>
</dbReference>
<evidence type="ECO:0000256" key="6">
    <source>
        <dbReference type="ARBA" id="ARBA00022737"/>
    </source>
</evidence>
<dbReference type="FunFam" id="1.20.900.10:FF:000008">
    <property type="entry name" value="rho guanine nucleotide exchange factor 25"/>
    <property type="match status" value="1"/>
</dbReference>
<protein>
    <submittedName>
        <fullName evidence="18">Triple functional domain protein-like</fullName>
    </submittedName>
</protein>
<dbReference type="InterPro" id="IPR047053">
    <property type="entry name" value="Kalirin_TRIO_SH3_2"/>
</dbReference>
<dbReference type="InterPro" id="IPR000719">
    <property type="entry name" value="Prot_kinase_dom"/>
</dbReference>
<accession>A0A671R0M3</accession>
<feature type="compositionally biased region" description="Low complexity" evidence="12">
    <location>
        <begin position="624"/>
        <end position="638"/>
    </location>
</feature>
<keyword evidence="19" id="KW-1185">Reference proteome</keyword>
<dbReference type="GO" id="GO:0004672">
    <property type="term" value="F:protein kinase activity"/>
    <property type="evidence" value="ECO:0007669"/>
    <property type="project" value="InterPro"/>
</dbReference>
<feature type="domain" description="SH3" evidence="13">
    <location>
        <begin position="798"/>
        <end position="863"/>
    </location>
</feature>
<evidence type="ECO:0000256" key="5">
    <source>
        <dbReference type="ARBA" id="ARBA00022658"/>
    </source>
</evidence>
<evidence type="ECO:0000256" key="2">
    <source>
        <dbReference type="ARBA" id="ARBA00006692"/>
    </source>
</evidence>
<dbReference type="InterPro" id="IPR011993">
    <property type="entry name" value="PH-like_dom_sf"/>
</dbReference>
<dbReference type="FunFam" id="2.60.40.10:FF:000368">
    <property type="entry name" value="kalirin isoform X1"/>
    <property type="match status" value="1"/>
</dbReference>
<feature type="domain" description="DH" evidence="15">
    <location>
        <begin position="251"/>
        <end position="414"/>
    </location>
</feature>
<dbReference type="Pfam" id="PF07679">
    <property type="entry name" value="I-set"/>
    <property type="match status" value="1"/>
</dbReference>
<dbReference type="SMART" id="SM00408">
    <property type="entry name" value="IGc2"/>
    <property type="match status" value="1"/>
</dbReference>
<dbReference type="CDD" id="cd00096">
    <property type="entry name" value="Ig"/>
    <property type="match status" value="1"/>
</dbReference>
<name>A0A671R0M3_9TELE</name>
<feature type="compositionally biased region" description="Low complexity" evidence="12">
    <location>
        <begin position="783"/>
        <end position="799"/>
    </location>
</feature>
<dbReference type="Gene3D" id="1.10.510.10">
    <property type="entry name" value="Transferase(Phosphotransferase) domain 1"/>
    <property type="match status" value="1"/>
</dbReference>
<feature type="compositionally biased region" description="Basic and acidic residues" evidence="12">
    <location>
        <begin position="88"/>
        <end position="101"/>
    </location>
</feature>
<evidence type="ECO:0000259" key="14">
    <source>
        <dbReference type="PROSITE" id="PS50003"/>
    </source>
</evidence>
<dbReference type="SMART" id="SM00220">
    <property type="entry name" value="S_TKc"/>
    <property type="match status" value="1"/>
</dbReference>
<feature type="region of interest" description="Disordered" evidence="12">
    <location>
        <begin position="34"/>
        <end position="189"/>
    </location>
</feature>
<evidence type="ECO:0000256" key="12">
    <source>
        <dbReference type="SAM" id="MobiDB-lite"/>
    </source>
</evidence>
<feature type="compositionally biased region" description="Low complexity" evidence="12">
    <location>
        <begin position="717"/>
        <end position="726"/>
    </location>
</feature>
<dbReference type="InterPro" id="IPR017441">
    <property type="entry name" value="Protein_kinase_ATP_BS"/>
</dbReference>
<dbReference type="PROSITE" id="PS50003">
    <property type="entry name" value="PH_DOMAIN"/>
    <property type="match status" value="1"/>
</dbReference>